<dbReference type="Pfam" id="PF22252">
    <property type="entry name" value="PNGase_F-II_N"/>
    <property type="match status" value="1"/>
</dbReference>
<dbReference type="InterPro" id="IPR005901">
    <property type="entry name" value="GLPGLI"/>
</dbReference>
<dbReference type="AlphaFoldDB" id="A0A7Z8YML0"/>
<accession>A0A7Z8YML0</accession>
<proteinExistence type="predicted"/>
<gene>
    <name evidence="2" type="ORF">NCTC12929_00352</name>
</gene>
<dbReference type="RefSeq" id="WP_125150565.1">
    <property type="nucleotide sequence ID" value="NZ_UYIV01000001.1"/>
</dbReference>
<dbReference type="NCBIfam" id="TIGR01200">
    <property type="entry name" value="GLPGLI"/>
    <property type="match status" value="1"/>
</dbReference>
<evidence type="ECO:0000313" key="2">
    <source>
        <dbReference type="EMBL" id="VDH02985.1"/>
    </source>
</evidence>
<dbReference type="EMBL" id="UYIV01000001">
    <property type="protein sequence ID" value="VDH02985.1"/>
    <property type="molecule type" value="Genomic_DNA"/>
</dbReference>
<reference evidence="2 3" key="1">
    <citation type="submission" date="2018-11" db="EMBL/GenBank/DDBJ databases">
        <authorList>
            <consortium name="Pathogen Informatics"/>
        </authorList>
    </citation>
    <scope>NUCLEOTIDE SEQUENCE [LARGE SCALE GENOMIC DNA]</scope>
    <source>
        <strain evidence="2 3">NCTC12929</strain>
    </source>
</reference>
<evidence type="ECO:0000256" key="1">
    <source>
        <dbReference type="SAM" id="SignalP"/>
    </source>
</evidence>
<protein>
    <submittedName>
        <fullName evidence="2">GLPGLI family protein</fullName>
    </submittedName>
</protein>
<comment type="caution">
    <text evidence="2">The sequence shown here is derived from an EMBL/GenBank/DDBJ whole genome shotgun (WGS) entry which is preliminary data.</text>
</comment>
<dbReference type="Proteomes" id="UP000270205">
    <property type="component" value="Unassembled WGS sequence"/>
</dbReference>
<evidence type="ECO:0000313" key="3">
    <source>
        <dbReference type="Proteomes" id="UP000270205"/>
    </source>
</evidence>
<sequence>MKKKALIFMLFVLSITSTMAHAQTPDYIHLKYKLVPISQYYFSNNEDMKSDDEKSFQIALRSGYQYYFDMIIEVKTGKSVFKFDTLIVEKVKGKEEYWTDPENKHYFSTKDEKGNYIKKESVFNQTFYTKGNNKSIDWEITDETKNILGFNCMKAVSKNKNLLITVWFTKEIPLNNGPSNFTGLPGLVLWAEDFFNTFTTEKISYSNDKSSFEKEYNNIINKYDKEKKSEIDDKTFLLMKSKIAKQLSR</sequence>
<name>A0A7Z8YML0_9FLAO</name>
<organism evidence="2 3">
    <name type="scientific">Bergeyella zoohelcum</name>
    <dbReference type="NCBI Taxonomy" id="1015"/>
    <lineage>
        <taxon>Bacteria</taxon>
        <taxon>Pseudomonadati</taxon>
        <taxon>Bacteroidota</taxon>
        <taxon>Flavobacteriia</taxon>
        <taxon>Flavobacteriales</taxon>
        <taxon>Weeksellaceae</taxon>
        <taxon>Bergeyella</taxon>
    </lineage>
</organism>
<keyword evidence="1" id="KW-0732">Signal</keyword>
<feature type="signal peptide" evidence="1">
    <location>
        <begin position="1"/>
        <end position="22"/>
    </location>
</feature>
<feature type="chain" id="PRO_5031458980" evidence="1">
    <location>
        <begin position="23"/>
        <end position="249"/>
    </location>
</feature>